<dbReference type="EC" id="2.1.1.72" evidence="1"/>
<evidence type="ECO:0000313" key="11">
    <source>
        <dbReference type="Proteomes" id="UP000538666"/>
    </source>
</evidence>
<protein>
    <recommendedName>
        <fullName evidence="1">site-specific DNA-methyltransferase (adenine-specific)</fullName>
        <ecNumber evidence="1">2.1.1.72</ecNumber>
    </recommendedName>
</protein>
<reference evidence="10 11" key="1">
    <citation type="submission" date="2020-08" db="EMBL/GenBank/DDBJ databases">
        <title>Genomic Encyclopedia of Type Strains, Phase IV (KMG-IV): sequencing the most valuable type-strain genomes for metagenomic binning, comparative biology and taxonomic classification.</title>
        <authorList>
            <person name="Goeker M."/>
        </authorList>
    </citation>
    <scope>NUCLEOTIDE SEQUENCE [LARGE SCALE GENOMIC DNA]</scope>
    <source>
        <strain evidence="10 11">DSM 103733</strain>
    </source>
</reference>
<sequence>MKAIIATVGLDEAGCCGWRSEPLNAVEIEEAISQLADQAFDSANFPYAFLEAFGNKETTIKRLRAGASNKSDLGGVLQTNNIHIATCGNGQVTKTLTALKDSPSTAKAKAKFILATDGTDFEAEELGSGETVACAYRDFPDKFGFFLPLAGITTVRQIAENSFDIRATSRLNRLYVELLKDNPEWGTAERRHDMNHFMARLIFCFFAEDTDIFIGKGLFTDTIAQMSAKDSSNTHEVVGALFRAMNTRVADRDSAGLPRWANTFPYVNGGLFSGNMDAPRFTKIARSYLLHIGNLDWTKINPDIFGSMIQAVAEDEERGALGMHYTSVPNILKVLNPLFLDDLRAQLAEAGENSRALLNLRKRMAKIRVFDPACGSGNFLVIAYKEMRAIEAQINRRRGEPDLRSEIPLTNFRGIELRDFPAEIARLALVIAEYQGDVLYRGQKLALTEFLPLRADNWITCGNALRLDWLSICPPTGVGVKLQADDLFSTPLDQAQIDFENEGGETYICGNPPYKGGTKQNDEQKSDIETVFSPHSNAFKSLDYVSGWFFRFSQYAQHAPASCAFVSTNSIAQGEQVARLWPLIFDRGQEILFAHTSFKWANLASHNAGVTVVIIGLGIKAGRKAVLFENAAGAAPLRREVENISPYLVPFKNLVIEPRSTAISDVAEMVNGSKPADGGNLLFGLDEAQKLRRSDSSANEFIYQYVGASEAIDGALRYCLWIDAENKERALRIEKIAVRVSLVKEMRAKSTKKLTNEGTKTPWAFQQVRQTGREAVLVVPSASSESREYLPIGLLPPGAILSNAAFGFFDAPIWNFALIASRMHLVWIAAVCGRIKTDYRYSSTLGWNTFPVPTLTDKNKADLTRCAEDILLAREEHFPATIADLYDPEKMPYDLHHAHERNDEVLERIYIGRRFKNDTERLEKLFDLYTKMTASAGATKKVKMGAPA</sequence>
<feature type="domain" description="MmeI-like C-terminal" evidence="8">
    <location>
        <begin position="856"/>
        <end position="934"/>
    </location>
</feature>
<dbReference type="SUPFAM" id="SSF53335">
    <property type="entry name" value="S-adenosyl-L-methionine-dependent methyltransferases"/>
    <property type="match status" value="1"/>
</dbReference>
<name>A0A841K1G8_9BACT</name>
<dbReference type="Pfam" id="PF20467">
    <property type="entry name" value="MmeI_C"/>
    <property type="match status" value="1"/>
</dbReference>
<dbReference type="Pfam" id="PF20465">
    <property type="entry name" value="MmeI_hel"/>
    <property type="match status" value="1"/>
</dbReference>
<evidence type="ECO:0000259" key="9">
    <source>
        <dbReference type="Pfam" id="PF20473"/>
    </source>
</evidence>
<keyword evidence="11" id="KW-1185">Reference proteome</keyword>
<dbReference type="InterPro" id="IPR050953">
    <property type="entry name" value="N4_N6_ade-DNA_methylase"/>
</dbReference>
<dbReference type="InterPro" id="IPR029063">
    <property type="entry name" value="SAM-dependent_MTases_sf"/>
</dbReference>
<evidence type="ECO:0000256" key="1">
    <source>
        <dbReference type="ARBA" id="ARBA00011900"/>
    </source>
</evidence>
<proteinExistence type="predicted"/>
<dbReference type="InterPro" id="IPR046820">
    <property type="entry name" value="MmeI_TRD"/>
</dbReference>
<dbReference type="InterPro" id="IPR046818">
    <property type="entry name" value="MmeI_C"/>
</dbReference>
<evidence type="ECO:0000259" key="7">
    <source>
        <dbReference type="Pfam" id="PF20466"/>
    </source>
</evidence>
<keyword evidence="3" id="KW-0808">Transferase</keyword>
<feature type="domain" description="MmeI-like target recognition" evidence="7">
    <location>
        <begin position="652"/>
        <end position="855"/>
    </location>
</feature>
<dbReference type="GO" id="GO:0009007">
    <property type="term" value="F:site-specific DNA-methyltransferase (adenine-specific) activity"/>
    <property type="evidence" value="ECO:0007669"/>
    <property type="project" value="UniProtKB-EC"/>
</dbReference>
<dbReference type="Pfam" id="PF20464">
    <property type="entry name" value="MmeI_N"/>
    <property type="match status" value="1"/>
</dbReference>
<dbReference type="GO" id="GO:0032259">
    <property type="term" value="P:methylation"/>
    <property type="evidence" value="ECO:0007669"/>
    <property type="project" value="UniProtKB-KW"/>
</dbReference>
<feature type="domain" description="MmeI-like N-terminal" evidence="5">
    <location>
        <begin position="24"/>
        <end position="181"/>
    </location>
</feature>
<feature type="domain" description="MmeI-like DNA-methyltransferase" evidence="9">
    <location>
        <begin position="348"/>
        <end position="628"/>
    </location>
</feature>
<evidence type="ECO:0000259" key="6">
    <source>
        <dbReference type="Pfam" id="PF20465"/>
    </source>
</evidence>
<dbReference type="Gene3D" id="3.40.50.150">
    <property type="entry name" value="Vaccinia Virus protein VP39"/>
    <property type="match status" value="1"/>
</dbReference>
<evidence type="ECO:0000259" key="8">
    <source>
        <dbReference type="Pfam" id="PF20467"/>
    </source>
</evidence>
<evidence type="ECO:0000256" key="3">
    <source>
        <dbReference type="ARBA" id="ARBA00022679"/>
    </source>
</evidence>
<feature type="domain" description="MmeI-like helicase spacer" evidence="6">
    <location>
        <begin position="192"/>
        <end position="272"/>
    </location>
</feature>
<dbReference type="Pfam" id="PF20466">
    <property type="entry name" value="MmeI_TRD"/>
    <property type="match status" value="1"/>
</dbReference>
<accession>A0A841K1G8</accession>
<dbReference type="Proteomes" id="UP000538666">
    <property type="component" value="Unassembled WGS sequence"/>
</dbReference>
<dbReference type="Pfam" id="PF20473">
    <property type="entry name" value="MmeI_Mtase"/>
    <property type="match status" value="1"/>
</dbReference>
<evidence type="ECO:0000256" key="2">
    <source>
        <dbReference type="ARBA" id="ARBA00022603"/>
    </source>
</evidence>
<evidence type="ECO:0000256" key="4">
    <source>
        <dbReference type="ARBA" id="ARBA00047942"/>
    </source>
</evidence>
<evidence type="ECO:0000313" key="10">
    <source>
        <dbReference type="EMBL" id="MBB6146835.1"/>
    </source>
</evidence>
<comment type="catalytic activity">
    <reaction evidence="4">
        <text>a 2'-deoxyadenosine in DNA + S-adenosyl-L-methionine = an N(6)-methyl-2'-deoxyadenosine in DNA + S-adenosyl-L-homocysteine + H(+)</text>
        <dbReference type="Rhea" id="RHEA:15197"/>
        <dbReference type="Rhea" id="RHEA-COMP:12418"/>
        <dbReference type="Rhea" id="RHEA-COMP:12419"/>
        <dbReference type="ChEBI" id="CHEBI:15378"/>
        <dbReference type="ChEBI" id="CHEBI:57856"/>
        <dbReference type="ChEBI" id="CHEBI:59789"/>
        <dbReference type="ChEBI" id="CHEBI:90615"/>
        <dbReference type="ChEBI" id="CHEBI:90616"/>
        <dbReference type="EC" id="2.1.1.72"/>
    </reaction>
</comment>
<dbReference type="PANTHER" id="PTHR33841:SF1">
    <property type="entry name" value="DNA METHYLTRANSFERASE A"/>
    <property type="match status" value="1"/>
</dbReference>
<evidence type="ECO:0000259" key="5">
    <source>
        <dbReference type="Pfam" id="PF20464"/>
    </source>
</evidence>
<dbReference type="InterPro" id="IPR046816">
    <property type="entry name" value="MmeI_Mtase"/>
</dbReference>
<keyword evidence="2" id="KW-0489">Methyltransferase</keyword>
<dbReference type="PANTHER" id="PTHR33841">
    <property type="entry name" value="DNA METHYLTRANSFERASE YEEA-RELATED"/>
    <property type="match status" value="1"/>
</dbReference>
<gene>
    <name evidence="10" type="ORF">HNQ77_004816</name>
</gene>
<dbReference type="AlphaFoldDB" id="A0A841K1G8"/>
<organism evidence="10 11">
    <name type="scientific">Silvibacterium bohemicum</name>
    <dbReference type="NCBI Taxonomy" id="1577686"/>
    <lineage>
        <taxon>Bacteria</taxon>
        <taxon>Pseudomonadati</taxon>
        <taxon>Acidobacteriota</taxon>
        <taxon>Terriglobia</taxon>
        <taxon>Terriglobales</taxon>
        <taxon>Acidobacteriaceae</taxon>
        <taxon>Silvibacterium</taxon>
    </lineage>
</organism>
<dbReference type="InterPro" id="IPR046817">
    <property type="entry name" value="MmeI_N"/>
</dbReference>
<dbReference type="InterPro" id="IPR046819">
    <property type="entry name" value="MmeI_hel"/>
</dbReference>
<dbReference type="EMBL" id="JACHEK010000011">
    <property type="protein sequence ID" value="MBB6146835.1"/>
    <property type="molecule type" value="Genomic_DNA"/>
</dbReference>
<comment type="caution">
    <text evidence="10">The sequence shown here is derived from an EMBL/GenBank/DDBJ whole genome shotgun (WGS) entry which is preliminary data.</text>
</comment>